<feature type="transmembrane region" description="Helical" evidence="1">
    <location>
        <begin position="12"/>
        <end position="36"/>
    </location>
</feature>
<keyword evidence="1" id="KW-0812">Transmembrane</keyword>
<evidence type="ECO:0000313" key="2">
    <source>
        <dbReference type="Proteomes" id="UP000095283"/>
    </source>
</evidence>
<proteinExistence type="predicted"/>
<keyword evidence="1" id="KW-1133">Transmembrane helix</keyword>
<protein>
    <submittedName>
        <fullName evidence="3">Secreted protein</fullName>
    </submittedName>
</protein>
<evidence type="ECO:0000256" key="1">
    <source>
        <dbReference type="SAM" id="Phobius"/>
    </source>
</evidence>
<keyword evidence="1" id="KW-0472">Membrane</keyword>
<accession>A0A1I7WX29</accession>
<dbReference type="AlphaFoldDB" id="A0A1I7WX29"/>
<organism evidence="2 3">
    <name type="scientific">Heterorhabditis bacteriophora</name>
    <name type="common">Entomopathogenic nematode worm</name>
    <dbReference type="NCBI Taxonomy" id="37862"/>
    <lineage>
        <taxon>Eukaryota</taxon>
        <taxon>Metazoa</taxon>
        <taxon>Ecdysozoa</taxon>
        <taxon>Nematoda</taxon>
        <taxon>Chromadorea</taxon>
        <taxon>Rhabditida</taxon>
        <taxon>Rhabditina</taxon>
        <taxon>Rhabditomorpha</taxon>
        <taxon>Strongyloidea</taxon>
        <taxon>Heterorhabditidae</taxon>
        <taxon>Heterorhabditis</taxon>
    </lineage>
</organism>
<evidence type="ECO:0000313" key="3">
    <source>
        <dbReference type="WBParaSite" id="Hba_09738"/>
    </source>
</evidence>
<name>A0A1I7WX29_HETBA</name>
<sequence length="80" mass="9150">MLCMKYSGLTQVFFYIIEILYLFFKALNTLNVCIYVSRKDVFSDGEAWLQNPATIKISHKGISSLLMRKNGPTEGSSIFF</sequence>
<dbReference type="Proteomes" id="UP000095283">
    <property type="component" value="Unplaced"/>
</dbReference>
<keyword evidence="2" id="KW-1185">Reference proteome</keyword>
<dbReference type="WBParaSite" id="Hba_09738">
    <property type="protein sequence ID" value="Hba_09738"/>
    <property type="gene ID" value="Hba_09738"/>
</dbReference>
<reference evidence="3" key="1">
    <citation type="submission" date="2016-11" db="UniProtKB">
        <authorList>
            <consortium name="WormBaseParasite"/>
        </authorList>
    </citation>
    <scope>IDENTIFICATION</scope>
</reference>